<reference evidence="2 3" key="1">
    <citation type="submission" date="2022-11" db="EMBL/GenBank/DDBJ databases">
        <title>Viruses from the air-sea interface of a natural surface slick.</title>
        <authorList>
            <person name="Rahlff J."/>
            <person name="Holmfeldt K."/>
        </authorList>
    </citation>
    <scope>NUCLEOTIDE SEQUENCE [LARGE SCALE GENOMIC DNA]</scope>
    <source>
        <strain evidence="2 3">SMS4</strain>
    </source>
</reference>
<dbReference type="Proteomes" id="UP001231109">
    <property type="component" value="Unassembled WGS sequence"/>
</dbReference>
<keyword evidence="1" id="KW-0472">Membrane</keyword>
<feature type="transmembrane region" description="Helical" evidence="1">
    <location>
        <begin position="75"/>
        <end position="93"/>
    </location>
</feature>
<protein>
    <recommendedName>
        <fullName evidence="4">DUF3325 domain-containing protein</fullName>
    </recommendedName>
</protein>
<keyword evidence="3" id="KW-1185">Reference proteome</keyword>
<evidence type="ECO:0000256" key="1">
    <source>
        <dbReference type="SAM" id="Phobius"/>
    </source>
</evidence>
<gene>
    <name evidence="2" type="ORF">ORJ04_11690</name>
</gene>
<comment type="caution">
    <text evidence="2">The sequence shown here is derived from an EMBL/GenBank/DDBJ whole genome shotgun (WGS) entry which is preliminary data.</text>
</comment>
<dbReference type="RefSeq" id="WP_305976028.1">
    <property type="nucleotide sequence ID" value="NZ_JAPJDZ010000027.1"/>
</dbReference>
<evidence type="ECO:0000313" key="3">
    <source>
        <dbReference type="Proteomes" id="UP001231109"/>
    </source>
</evidence>
<name>A0ABT9I098_9GAMM</name>
<keyword evidence="1" id="KW-0812">Transmembrane</keyword>
<feature type="transmembrane region" description="Helical" evidence="1">
    <location>
        <begin position="50"/>
        <end position="68"/>
    </location>
</feature>
<proteinExistence type="predicted"/>
<accession>A0ABT9I098</accession>
<sequence length="120" mass="13255">MLIVAALLLVLCGCAHSYLGERYILIRLFKRDNVPHLFGSDHFTKATLRFAWHITTLAWFGFAALLVLLPDSTPVLLTVSIVAALSGMFAAYFTKGKHLSWLVFFVVSVLTLLSLIQAGC</sequence>
<feature type="transmembrane region" description="Helical" evidence="1">
    <location>
        <begin position="99"/>
        <end position="116"/>
    </location>
</feature>
<organism evidence="2 3">
    <name type="scientific">Rheinheimera baltica</name>
    <dbReference type="NCBI Taxonomy" id="67576"/>
    <lineage>
        <taxon>Bacteria</taxon>
        <taxon>Pseudomonadati</taxon>
        <taxon>Pseudomonadota</taxon>
        <taxon>Gammaproteobacteria</taxon>
        <taxon>Chromatiales</taxon>
        <taxon>Chromatiaceae</taxon>
        <taxon>Rheinheimera</taxon>
    </lineage>
</organism>
<dbReference type="EMBL" id="JAPJDZ010000027">
    <property type="protein sequence ID" value="MDP5136608.1"/>
    <property type="molecule type" value="Genomic_DNA"/>
</dbReference>
<keyword evidence="1" id="KW-1133">Transmembrane helix</keyword>
<evidence type="ECO:0008006" key="4">
    <source>
        <dbReference type="Google" id="ProtNLM"/>
    </source>
</evidence>
<evidence type="ECO:0000313" key="2">
    <source>
        <dbReference type="EMBL" id="MDP5136608.1"/>
    </source>
</evidence>